<gene>
    <name evidence="1" type="ORF">RRG08_055263</name>
</gene>
<sequence>MTPLGAGQHLGHAPGDGYSLTWEILLVCRGNFQSSDCLNPIASGTEQTPRRLIDEAWQVYSEVKTA</sequence>
<accession>A0AAE0ZW79</accession>
<dbReference type="EMBL" id="JAWDGP010003210">
    <property type="protein sequence ID" value="KAK3776497.1"/>
    <property type="molecule type" value="Genomic_DNA"/>
</dbReference>
<proteinExistence type="predicted"/>
<keyword evidence="2" id="KW-1185">Reference proteome</keyword>
<dbReference type="AlphaFoldDB" id="A0AAE0ZW79"/>
<evidence type="ECO:0000313" key="1">
    <source>
        <dbReference type="EMBL" id="KAK3776497.1"/>
    </source>
</evidence>
<name>A0AAE0ZW79_9GAST</name>
<dbReference type="Proteomes" id="UP001283361">
    <property type="component" value="Unassembled WGS sequence"/>
</dbReference>
<organism evidence="1 2">
    <name type="scientific">Elysia crispata</name>
    <name type="common">lettuce slug</name>
    <dbReference type="NCBI Taxonomy" id="231223"/>
    <lineage>
        <taxon>Eukaryota</taxon>
        <taxon>Metazoa</taxon>
        <taxon>Spiralia</taxon>
        <taxon>Lophotrochozoa</taxon>
        <taxon>Mollusca</taxon>
        <taxon>Gastropoda</taxon>
        <taxon>Heterobranchia</taxon>
        <taxon>Euthyneura</taxon>
        <taxon>Panpulmonata</taxon>
        <taxon>Sacoglossa</taxon>
        <taxon>Placobranchoidea</taxon>
        <taxon>Plakobranchidae</taxon>
        <taxon>Elysia</taxon>
    </lineage>
</organism>
<protein>
    <submittedName>
        <fullName evidence="1">Uncharacterized protein</fullName>
    </submittedName>
</protein>
<comment type="caution">
    <text evidence="1">The sequence shown here is derived from an EMBL/GenBank/DDBJ whole genome shotgun (WGS) entry which is preliminary data.</text>
</comment>
<reference evidence="1" key="1">
    <citation type="journal article" date="2023" name="G3 (Bethesda)">
        <title>A reference genome for the long-term kleptoplast-retaining sea slug Elysia crispata morphotype clarki.</title>
        <authorList>
            <person name="Eastman K.E."/>
            <person name="Pendleton A.L."/>
            <person name="Shaikh M.A."/>
            <person name="Suttiyut T."/>
            <person name="Ogas R."/>
            <person name="Tomko P."/>
            <person name="Gavelis G."/>
            <person name="Widhalm J.R."/>
            <person name="Wisecaver J.H."/>
        </authorList>
    </citation>
    <scope>NUCLEOTIDE SEQUENCE</scope>
    <source>
        <strain evidence="1">ECLA1</strain>
    </source>
</reference>
<evidence type="ECO:0000313" key="2">
    <source>
        <dbReference type="Proteomes" id="UP001283361"/>
    </source>
</evidence>